<protein>
    <recommendedName>
        <fullName evidence="5">Beta-glucosidase</fullName>
    </recommendedName>
</protein>
<comment type="similarity">
    <text evidence="1 2">Belongs to the glycosyl hydrolase 1 family.</text>
</comment>
<dbReference type="PANTHER" id="PTHR10353">
    <property type="entry name" value="GLYCOSYL HYDROLASE"/>
    <property type="match status" value="1"/>
</dbReference>
<name>A0AAV1RAT1_9ROSI</name>
<evidence type="ECO:0000256" key="2">
    <source>
        <dbReference type="RuleBase" id="RU003690"/>
    </source>
</evidence>
<dbReference type="InterPro" id="IPR001360">
    <property type="entry name" value="Glyco_hydro_1"/>
</dbReference>
<dbReference type="Proteomes" id="UP001314170">
    <property type="component" value="Unassembled WGS sequence"/>
</dbReference>
<evidence type="ECO:0008006" key="5">
    <source>
        <dbReference type="Google" id="ProtNLM"/>
    </source>
</evidence>
<reference evidence="3 4" key="1">
    <citation type="submission" date="2024-01" db="EMBL/GenBank/DDBJ databases">
        <authorList>
            <person name="Waweru B."/>
        </authorList>
    </citation>
    <scope>NUCLEOTIDE SEQUENCE [LARGE SCALE GENOMIC DNA]</scope>
</reference>
<dbReference type="GO" id="GO:0008422">
    <property type="term" value="F:beta-glucosidase activity"/>
    <property type="evidence" value="ECO:0007669"/>
    <property type="project" value="TreeGrafter"/>
</dbReference>
<keyword evidence="4" id="KW-1185">Reference proteome</keyword>
<evidence type="ECO:0000313" key="3">
    <source>
        <dbReference type="EMBL" id="CAK7331861.1"/>
    </source>
</evidence>
<dbReference type="PANTHER" id="PTHR10353:SF323">
    <property type="entry name" value="LINAMARASE"/>
    <property type="match status" value="1"/>
</dbReference>
<dbReference type="SUPFAM" id="SSF51445">
    <property type="entry name" value="(Trans)glycosidases"/>
    <property type="match status" value="1"/>
</dbReference>
<comment type="caution">
    <text evidence="3">The sequence shown here is derived from an EMBL/GenBank/DDBJ whole genome shotgun (WGS) entry which is preliminary data.</text>
</comment>
<dbReference type="Gene3D" id="3.20.20.80">
    <property type="entry name" value="Glycosidases"/>
    <property type="match status" value="2"/>
</dbReference>
<sequence>MGIDFYNRYESDLQVIRDMNMDAFRFSISWYRVIPSGRVSEEVNEDGIKFYNKASQNGKIGITLNARWYEPYSHRTEDHDAAKRSLDFMLGWFLNPITHGDYRSNMRELVQDRLSKFSPLEPMVLKGSLDFVGLNYYTAYDAYDAANVNSSDPEHRRYGTDSNCYICYSEAMPTDEQSKDKAIFDFDRNVLASIK</sequence>
<accession>A0AAV1RAT1</accession>
<organism evidence="3 4">
    <name type="scientific">Dovyalis caffra</name>
    <dbReference type="NCBI Taxonomy" id="77055"/>
    <lineage>
        <taxon>Eukaryota</taxon>
        <taxon>Viridiplantae</taxon>
        <taxon>Streptophyta</taxon>
        <taxon>Embryophyta</taxon>
        <taxon>Tracheophyta</taxon>
        <taxon>Spermatophyta</taxon>
        <taxon>Magnoliopsida</taxon>
        <taxon>eudicotyledons</taxon>
        <taxon>Gunneridae</taxon>
        <taxon>Pentapetalae</taxon>
        <taxon>rosids</taxon>
        <taxon>fabids</taxon>
        <taxon>Malpighiales</taxon>
        <taxon>Salicaceae</taxon>
        <taxon>Flacourtieae</taxon>
        <taxon>Dovyalis</taxon>
    </lineage>
</organism>
<gene>
    <name evidence="3" type="ORF">DCAF_LOCUS8686</name>
</gene>
<dbReference type="InterPro" id="IPR017853">
    <property type="entry name" value="GH"/>
</dbReference>
<evidence type="ECO:0000256" key="1">
    <source>
        <dbReference type="ARBA" id="ARBA00010838"/>
    </source>
</evidence>
<dbReference type="EMBL" id="CAWUPB010000913">
    <property type="protein sequence ID" value="CAK7331861.1"/>
    <property type="molecule type" value="Genomic_DNA"/>
</dbReference>
<dbReference type="Pfam" id="PF00232">
    <property type="entry name" value="Glyco_hydro_1"/>
    <property type="match status" value="1"/>
</dbReference>
<dbReference type="GO" id="GO:0005975">
    <property type="term" value="P:carbohydrate metabolic process"/>
    <property type="evidence" value="ECO:0007669"/>
    <property type="project" value="InterPro"/>
</dbReference>
<evidence type="ECO:0000313" key="4">
    <source>
        <dbReference type="Proteomes" id="UP001314170"/>
    </source>
</evidence>
<dbReference type="AlphaFoldDB" id="A0AAV1RAT1"/>
<proteinExistence type="inferred from homology"/>